<evidence type="ECO:0000256" key="10">
    <source>
        <dbReference type="RuleBase" id="RU004395"/>
    </source>
</evidence>
<comment type="function">
    <text evidence="9">Involved in the biosynthesis of isopentenyl diphosphate (IPP) and dimethylallyl diphosphate (DMAPP), two major building blocks of isoprenoid compounds. Catalyzes the conversion of 4-diphosphocytidyl-2-C-methyl-D-erythritol 2-phosphate (CDP-ME2P) to 2-C-methyl-D-erythritol 2,4-cyclodiphosphate (ME-CPP) with a corresponding release of cytidine 5-monophosphate (CMP).</text>
</comment>
<feature type="site" description="Transition state stabilizer" evidence="9">
    <location>
        <position position="136"/>
    </location>
</feature>
<dbReference type="HAMAP" id="MF_00107">
    <property type="entry name" value="IspF"/>
    <property type="match status" value="1"/>
</dbReference>
<evidence type="ECO:0000313" key="13">
    <source>
        <dbReference type="Proteomes" id="UP000316199"/>
    </source>
</evidence>
<dbReference type="Pfam" id="PF02542">
    <property type="entry name" value="YgbB"/>
    <property type="match status" value="1"/>
</dbReference>
<evidence type="ECO:0000256" key="5">
    <source>
        <dbReference type="ARBA" id="ARBA00012579"/>
    </source>
</evidence>
<accession>A0A520S0N7</accession>
<keyword evidence="6 9" id="KW-0479">Metal-binding</keyword>
<comment type="caution">
    <text evidence="9">Lacks conserved residue(s) required for the propagation of feature annotation.</text>
</comment>
<feature type="binding site" evidence="9">
    <location>
        <begin position="135"/>
        <end position="138"/>
    </location>
    <ligand>
        <name>4-CDP-2-C-methyl-D-erythritol 2-phosphate</name>
        <dbReference type="ChEBI" id="CHEBI:57919"/>
    </ligand>
</feature>
<dbReference type="PANTHER" id="PTHR43181">
    <property type="entry name" value="2-C-METHYL-D-ERYTHRITOL 2,4-CYCLODIPHOSPHATE SYNTHASE, CHLOROPLASTIC"/>
    <property type="match status" value="1"/>
</dbReference>
<evidence type="ECO:0000256" key="9">
    <source>
        <dbReference type="HAMAP-Rule" id="MF_00107"/>
    </source>
</evidence>
<evidence type="ECO:0000256" key="2">
    <source>
        <dbReference type="ARBA" id="ARBA00004709"/>
    </source>
</evidence>
<feature type="binding site" evidence="9">
    <location>
        <begin position="64"/>
        <end position="68"/>
    </location>
    <ligand>
        <name>4-CDP-2-C-methyl-D-erythritol 2-phosphate</name>
        <dbReference type="ChEBI" id="CHEBI:57919"/>
    </ligand>
</feature>
<protein>
    <recommendedName>
        <fullName evidence="5 9">2-C-methyl-D-erythritol 2,4-cyclodiphosphate synthase</fullName>
        <shortName evidence="9">MECDP-synthase</shortName>
        <shortName evidence="9">MECPP-synthase</shortName>
        <shortName evidence="9">MECPS</shortName>
        <ecNumber evidence="5 9">4.6.1.12</ecNumber>
    </recommendedName>
</protein>
<dbReference type="GO" id="GO:0008685">
    <property type="term" value="F:2-C-methyl-D-erythritol 2,4-cyclodiphosphate synthase activity"/>
    <property type="evidence" value="ECO:0007669"/>
    <property type="project" value="UniProtKB-UniRule"/>
</dbReference>
<evidence type="ECO:0000256" key="6">
    <source>
        <dbReference type="ARBA" id="ARBA00022723"/>
    </source>
</evidence>
<dbReference type="InterPro" id="IPR020555">
    <property type="entry name" value="MECDP_synthase_CS"/>
</dbReference>
<keyword evidence="7 9" id="KW-0414">Isoprene biosynthesis</keyword>
<name>A0A520S0N7_9GAMM</name>
<dbReference type="AlphaFoldDB" id="A0A520S0N7"/>
<dbReference type="GO" id="GO:0019288">
    <property type="term" value="P:isopentenyl diphosphate biosynthetic process, methylerythritol 4-phosphate pathway"/>
    <property type="evidence" value="ECO:0007669"/>
    <property type="project" value="UniProtKB-UniRule"/>
</dbReference>
<feature type="domain" description="2-C-methyl-D-erythritol 2,4-cyclodiphosphate synthase" evidence="11">
    <location>
        <begin position="1"/>
        <end position="157"/>
    </location>
</feature>
<evidence type="ECO:0000256" key="4">
    <source>
        <dbReference type="ARBA" id="ARBA00011233"/>
    </source>
</evidence>
<comment type="caution">
    <text evidence="12">The sequence shown here is derived from an EMBL/GenBank/DDBJ whole genome shotgun (WGS) entry which is preliminary data.</text>
</comment>
<feature type="site" description="Transition state stabilizer" evidence="9">
    <location>
        <position position="37"/>
    </location>
</feature>
<comment type="similarity">
    <text evidence="3 9 10">Belongs to the IspF family.</text>
</comment>
<feature type="binding site" evidence="9">
    <location>
        <position position="145"/>
    </location>
    <ligand>
        <name>4-CDP-2-C-methyl-D-erythritol 2-phosphate</name>
        <dbReference type="ChEBI" id="CHEBI:57919"/>
    </ligand>
</feature>
<dbReference type="PANTHER" id="PTHR43181:SF1">
    <property type="entry name" value="2-C-METHYL-D-ERYTHRITOL 2,4-CYCLODIPHOSPHATE SYNTHASE, CHLOROPLASTIC"/>
    <property type="match status" value="1"/>
</dbReference>
<dbReference type="UniPathway" id="UPA00056">
    <property type="reaction ID" value="UER00095"/>
</dbReference>
<feature type="binding site" evidence="9">
    <location>
        <begin position="59"/>
        <end position="61"/>
    </location>
    <ligand>
        <name>4-CDP-2-C-methyl-D-erythritol 2-phosphate</name>
        <dbReference type="ChEBI" id="CHEBI:57919"/>
    </ligand>
</feature>
<evidence type="ECO:0000256" key="8">
    <source>
        <dbReference type="ARBA" id="ARBA00023239"/>
    </source>
</evidence>
<evidence type="ECO:0000256" key="7">
    <source>
        <dbReference type="ARBA" id="ARBA00023229"/>
    </source>
</evidence>
<dbReference type="EC" id="4.6.1.12" evidence="5 9"/>
<dbReference type="SUPFAM" id="SSF69765">
    <property type="entry name" value="IpsF-like"/>
    <property type="match status" value="1"/>
</dbReference>
<reference evidence="12 13" key="1">
    <citation type="submission" date="2019-02" db="EMBL/GenBank/DDBJ databases">
        <title>Prokaryotic population dynamics and viral predation in marine succession experiment using metagenomics: the confinement effect.</title>
        <authorList>
            <person name="Haro-Moreno J.M."/>
            <person name="Rodriguez-Valera F."/>
            <person name="Lopez-Perez M."/>
        </authorList>
    </citation>
    <scope>NUCLEOTIDE SEQUENCE [LARGE SCALE GENOMIC DNA]</scope>
    <source>
        <strain evidence="12">MED-G157</strain>
    </source>
</reference>
<dbReference type="NCBIfam" id="TIGR00151">
    <property type="entry name" value="ispF"/>
    <property type="match status" value="1"/>
</dbReference>
<feature type="binding site" evidence="9">
    <location>
        <position position="142"/>
    </location>
    <ligand>
        <name>4-CDP-2-C-methyl-D-erythritol 2-phosphate</name>
        <dbReference type="ChEBI" id="CHEBI:57919"/>
    </ligand>
</feature>
<comment type="pathway">
    <text evidence="2 9">Isoprenoid biosynthesis; isopentenyl diphosphate biosynthesis via DXP pathway; isopentenyl diphosphate from 1-deoxy-D-xylulose 5-phosphate: step 4/6.</text>
</comment>
<comment type="catalytic activity">
    <reaction evidence="1 9 10">
        <text>4-CDP-2-C-methyl-D-erythritol 2-phosphate = 2-C-methyl-D-erythritol 2,4-cyclic diphosphate + CMP</text>
        <dbReference type="Rhea" id="RHEA:23864"/>
        <dbReference type="ChEBI" id="CHEBI:57919"/>
        <dbReference type="ChEBI" id="CHEBI:58483"/>
        <dbReference type="ChEBI" id="CHEBI:60377"/>
        <dbReference type="EC" id="4.6.1.12"/>
    </reaction>
</comment>
<dbReference type="PROSITE" id="PS01350">
    <property type="entry name" value="ISPF"/>
    <property type="match status" value="1"/>
</dbReference>
<feature type="binding site" evidence="9">
    <location>
        <begin position="8"/>
        <end position="10"/>
    </location>
    <ligand>
        <name>4-CDP-2-C-methyl-D-erythritol 2-phosphate</name>
        <dbReference type="ChEBI" id="CHEBI:57919"/>
    </ligand>
</feature>
<dbReference type="EMBL" id="SHAG01000019">
    <property type="protein sequence ID" value="RZO76021.1"/>
    <property type="molecule type" value="Genomic_DNA"/>
</dbReference>
<dbReference type="GO" id="GO:0046872">
    <property type="term" value="F:metal ion binding"/>
    <property type="evidence" value="ECO:0007669"/>
    <property type="project" value="UniProtKB-KW"/>
</dbReference>
<comment type="subunit">
    <text evidence="4 9">Homotrimer.</text>
</comment>
<dbReference type="Proteomes" id="UP000316199">
    <property type="component" value="Unassembled WGS sequence"/>
</dbReference>
<evidence type="ECO:0000313" key="12">
    <source>
        <dbReference type="EMBL" id="RZO76021.1"/>
    </source>
</evidence>
<dbReference type="GO" id="GO:0016114">
    <property type="term" value="P:terpenoid biosynthetic process"/>
    <property type="evidence" value="ECO:0007669"/>
    <property type="project" value="InterPro"/>
</dbReference>
<feature type="binding site" evidence="9">
    <location>
        <position position="10"/>
    </location>
    <ligand>
        <name>a divalent metal cation</name>
        <dbReference type="ChEBI" id="CHEBI:60240"/>
    </ligand>
</feature>
<gene>
    <name evidence="9" type="primary">ispF</name>
    <name evidence="12" type="ORF">EVA68_05425</name>
</gene>
<feature type="binding site" evidence="9">
    <location>
        <begin position="37"/>
        <end position="38"/>
    </location>
    <ligand>
        <name>4-CDP-2-C-methyl-D-erythritol 2-phosphate</name>
        <dbReference type="ChEBI" id="CHEBI:57919"/>
    </ligand>
</feature>
<organism evidence="12 13">
    <name type="scientific">OM182 bacterium</name>
    <dbReference type="NCBI Taxonomy" id="2510334"/>
    <lineage>
        <taxon>Bacteria</taxon>
        <taxon>Pseudomonadati</taxon>
        <taxon>Pseudomonadota</taxon>
        <taxon>Gammaproteobacteria</taxon>
        <taxon>OMG group</taxon>
        <taxon>OM182 clade</taxon>
    </lineage>
</organism>
<dbReference type="CDD" id="cd00554">
    <property type="entry name" value="MECDP_synthase"/>
    <property type="match status" value="1"/>
</dbReference>
<dbReference type="InterPro" id="IPR003526">
    <property type="entry name" value="MECDP_synthase"/>
</dbReference>
<dbReference type="InterPro" id="IPR036571">
    <property type="entry name" value="MECDP_synthase_sf"/>
</dbReference>
<dbReference type="Gene3D" id="3.30.1330.50">
    <property type="entry name" value="2-C-methyl-D-erythritol 2,4-cyclodiphosphate synthase"/>
    <property type="match status" value="1"/>
</dbReference>
<comment type="cofactor">
    <cofactor evidence="9">
        <name>a divalent metal cation</name>
        <dbReference type="ChEBI" id="CHEBI:60240"/>
    </cofactor>
    <text evidence="9">Binds 1 divalent metal cation per subunit.</text>
</comment>
<evidence type="ECO:0000256" key="1">
    <source>
        <dbReference type="ARBA" id="ARBA00000200"/>
    </source>
</evidence>
<evidence type="ECO:0000256" key="3">
    <source>
        <dbReference type="ARBA" id="ARBA00008480"/>
    </source>
</evidence>
<sequence>MRIGQGFDAHRFCGELGAFDIPLGGINVPCDRLVEAHSDGDVLLHSLCDALLGSLALGDIGFRFPDTDVKYADINSVSLLESTMALVGQNDHVVCNVDLTLVAEKPRIASYVEPMRRVISDVLDVSFNEVSIKATTTEGMGFIGREEGLGAIAVVLVDRR</sequence>
<evidence type="ECO:0000259" key="11">
    <source>
        <dbReference type="Pfam" id="PF02542"/>
    </source>
</evidence>
<feature type="binding site" evidence="9">
    <location>
        <position position="45"/>
    </location>
    <ligand>
        <name>a divalent metal cation</name>
        <dbReference type="ChEBI" id="CHEBI:60240"/>
    </ligand>
</feature>
<keyword evidence="8 9" id="KW-0456">Lyase</keyword>
<feature type="binding site" evidence="9">
    <location>
        <position position="8"/>
    </location>
    <ligand>
        <name>a divalent metal cation</name>
        <dbReference type="ChEBI" id="CHEBI:60240"/>
    </ligand>
</feature>
<proteinExistence type="inferred from homology"/>